<protein>
    <submittedName>
        <fullName evidence="4">ComF family protein</fullName>
    </submittedName>
</protein>
<dbReference type="RefSeq" id="WP_220565064.1">
    <property type="nucleotide sequence ID" value="NZ_CP074133.1"/>
</dbReference>
<evidence type="ECO:0000313" key="4">
    <source>
        <dbReference type="EMBL" id="QUX23844.1"/>
    </source>
</evidence>
<organism evidence="4 5">
    <name type="scientific">Nocardiopsis changdeensis</name>
    <dbReference type="NCBI Taxonomy" id="2831969"/>
    <lineage>
        <taxon>Bacteria</taxon>
        <taxon>Bacillati</taxon>
        <taxon>Actinomycetota</taxon>
        <taxon>Actinomycetes</taxon>
        <taxon>Streptosporangiales</taxon>
        <taxon>Nocardiopsidaceae</taxon>
        <taxon>Nocardiopsis</taxon>
    </lineage>
</organism>
<feature type="region of interest" description="Disordered" evidence="2">
    <location>
        <begin position="226"/>
        <end position="246"/>
    </location>
</feature>
<dbReference type="Proteomes" id="UP000676079">
    <property type="component" value="Chromosome"/>
</dbReference>
<gene>
    <name evidence="4" type="ORF">KGD84_05785</name>
</gene>
<keyword evidence="5" id="KW-1185">Reference proteome</keyword>
<reference evidence="4 5" key="1">
    <citation type="submission" date="2021-05" db="EMBL/GenBank/DDBJ databases">
        <title>Direct Submission.</title>
        <authorList>
            <person name="Li K."/>
            <person name="Gao J."/>
        </authorList>
    </citation>
    <scope>NUCLEOTIDE SEQUENCE [LARGE SCALE GENOMIC DNA]</scope>
    <source>
        <strain evidence="4 5">Mg02</strain>
    </source>
</reference>
<feature type="domain" description="Phosphoribosyltransferase" evidence="3">
    <location>
        <begin position="183"/>
        <end position="223"/>
    </location>
</feature>
<dbReference type="InterPro" id="IPR051910">
    <property type="entry name" value="ComF/GntX_DNA_util-trans"/>
</dbReference>
<dbReference type="Gene3D" id="3.40.50.2020">
    <property type="match status" value="1"/>
</dbReference>
<evidence type="ECO:0000313" key="5">
    <source>
        <dbReference type="Proteomes" id="UP000676079"/>
    </source>
</evidence>
<dbReference type="Pfam" id="PF00156">
    <property type="entry name" value="Pribosyltran"/>
    <property type="match status" value="1"/>
</dbReference>
<accession>A0ABX8BP35</accession>
<evidence type="ECO:0000256" key="1">
    <source>
        <dbReference type="ARBA" id="ARBA00008007"/>
    </source>
</evidence>
<dbReference type="PANTHER" id="PTHR47505">
    <property type="entry name" value="DNA UTILIZATION PROTEIN YHGH"/>
    <property type="match status" value="1"/>
</dbReference>
<dbReference type="InterPro" id="IPR029057">
    <property type="entry name" value="PRTase-like"/>
</dbReference>
<dbReference type="SUPFAM" id="SSF53271">
    <property type="entry name" value="PRTase-like"/>
    <property type="match status" value="1"/>
</dbReference>
<proteinExistence type="inferred from homology"/>
<evidence type="ECO:0000259" key="3">
    <source>
        <dbReference type="Pfam" id="PF00156"/>
    </source>
</evidence>
<name>A0ABX8BP35_9ACTN</name>
<sequence>MDVGKALVRALVRIRDALLDLLLPRACPGCAGPAGGGAPLCPMCRDALVRRPHRCAPRPGCPPVWAAGPYAGLHRRVLLAYKEGDDTLARVWGGRLAAVCEASGLVGIDTLLVPIPGRGPPHDPRAPVARVAVAACGEHRGGTLLPLLRHRGRVRRQAGLGRRERLANRVGAFRADPVPAWAAGRRAVVVDDVVTTGATLAEATRALRAAGLRVAGAVVLAERLPTADGGETPFHGEKVLRTPPKP</sequence>
<dbReference type="PANTHER" id="PTHR47505:SF1">
    <property type="entry name" value="DNA UTILIZATION PROTEIN YHGH"/>
    <property type="match status" value="1"/>
</dbReference>
<comment type="similarity">
    <text evidence="1">Belongs to the ComF/GntX family.</text>
</comment>
<dbReference type="InterPro" id="IPR000836">
    <property type="entry name" value="PRTase_dom"/>
</dbReference>
<evidence type="ECO:0000256" key="2">
    <source>
        <dbReference type="SAM" id="MobiDB-lite"/>
    </source>
</evidence>
<dbReference type="EMBL" id="CP074133">
    <property type="protein sequence ID" value="QUX23844.1"/>
    <property type="molecule type" value="Genomic_DNA"/>
</dbReference>